<evidence type="ECO:0000313" key="2">
    <source>
        <dbReference type="Proteomes" id="UP000094936"/>
    </source>
</evidence>
<dbReference type="RefSeq" id="WP_068900412.1">
    <property type="nucleotide sequence ID" value="NZ_JBHUIF010000004.1"/>
</dbReference>
<sequence>MPKKTVETTIGNTHVKFGNTWFSGAKLFVDGELIVKDNSLFSLDKSSPFIAKRIIVDGAEHLIEVFVFAFWTVKIKLCLNGRYVAGDMI</sequence>
<gene>
    <name evidence="1" type="ORF">A8L45_06440</name>
</gene>
<keyword evidence="2" id="KW-1185">Reference proteome</keyword>
<dbReference type="OrthoDB" id="7067095at2"/>
<organism evidence="1 2">
    <name type="scientific">Veronia pacifica</name>
    <dbReference type="NCBI Taxonomy" id="1080227"/>
    <lineage>
        <taxon>Bacteria</taxon>
        <taxon>Pseudomonadati</taxon>
        <taxon>Pseudomonadota</taxon>
        <taxon>Gammaproteobacteria</taxon>
        <taxon>Vibrionales</taxon>
        <taxon>Vibrionaceae</taxon>
        <taxon>Veronia</taxon>
    </lineage>
</organism>
<proteinExistence type="predicted"/>
<reference evidence="1 2" key="1">
    <citation type="submission" date="2016-05" db="EMBL/GenBank/DDBJ databases">
        <title>Genomic Taxonomy of the Vibrionaceae.</title>
        <authorList>
            <person name="Gomez-Gil B."/>
            <person name="Enciso-Ibarra J."/>
        </authorList>
    </citation>
    <scope>NUCLEOTIDE SEQUENCE [LARGE SCALE GENOMIC DNA]</scope>
    <source>
        <strain evidence="1 2">CAIM 1920</strain>
    </source>
</reference>
<protein>
    <submittedName>
        <fullName evidence="1">Uncharacterized protein</fullName>
    </submittedName>
</protein>
<dbReference type="EMBL" id="LYBM01000008">
    <property type="protein sequence ID" value="ODA34359.1"/>
    <property type="molecule type" value="Genomic_DNA"/>
</dbReference>
<dbReference type="Proteomes" id="UP000094936">
    <property type="component" value="Unassembled WGS sequence"/>
</dbReference>
<accession>A0A1C3EMB1</accession>
<name>A0A1C3EMB1_9GAMM</name>
<dbReference type="AlphaFoldDB" id="A0A1C3EMB1"/>
<evidence type="ECO:0000313" key="1">
    <source>
        <dbReference type="EMBL" id="ODA34359.1"/>
    </source>
</evidence>
<comment type="caution">
    <text evidence="1">The sequence shown here is derived from an EMBL/GenBank/DDBJ whole genome shotgun (WGS) entry which is preliminary data.</text>
</comment>